<dbReference type="Proteomes" id="UP000245202">
    <property type="component" value="Unassembled WGS sequence"/>
</dbReference>
<evidence type="ECO:0000313" key="2">
    <source>
        <dbReference type="Proteomes" id="UP000245202"/>
    </source>
</evidence>
<dbReference type="AlphaFoldDB" id="A0A2R5EJ59"/>
<dbReference type="EMBL" id="BDQX01000012">
    <property type="protein sequence ID" value="GBG05659.1"/>
    <property type="molecule type" value="Genomic_DNA"/>
</dbReference>
<comment type="caution">
    <text evidence="1">The sequence shown here is derived from an EMBL/GenBank/DDBJ whole genome shotgun (WGS) entry which is preliminary data.</text>
</comment>
<organism evidence="1 2">
    <name type="scientific">Paenibacillus agaridevorans</name>
    <dbReference type="NCBI Taxonomy" id="171404"/>
    <lineage>
        <taxon>Bacteria</taxon>
        <taxon>Bacillati</taxon>
        <taxon>Bacillota</taxon>
        <taxon>Bacilli</taxon>
        <taxon>Bacillales</taxon>
        <taxon>Paenibacillaceae</taxon>
        <taxon>Paenibacillus</taxon>
    </lineage>
</organism>
<feature type="non-terminal residue" evidence="1">
    <location>
        <position position="1"/>
    </location>
</feature>
<proteinExistence type="predicted"/>
<evidence type="ECO:0000313" key="1">
    <source>
        <dbReference type="EMBL" id="GBG05659.1"/>
    </source>
</evidence>
<name>A0A2R5EJ59_9BACL</name>
<protein>
    <submittedName>
        <fullName evidence="1">Uncharacterized protein</fullName>
    </submittedName>
</protein>
<sequence>RRRYWCRWRYWINGADRANGR</sequence>
<keyword evidence="2" id="KW-1185">Reference proteome</keyword>
<accession>A0A2R5EJ59</accession>
<reference evidence="1 2" key="1">
    <citation type="submission" date="2017-08" db="EMBL/GenBank/DDBJ databases">
        <title>Substantial Increase in Enzyme Production by Combined Drug-Resistance Mutations in Paenibacillus agaridevorans.</title>
        <authorList>
            <person name="Tanaka Y."/>
            <person name="Funane K."/>
            <person name="Hosaka T."/>
            <person name="Shiwa Y."/>
            <person name="Fujita N."/>
            <person name="Miyazaki T."/>
            <person name="Yoshikawa H."/>
            <person name="Murakami K."/>
            <person name="Kasahara K."/>
            <person name="Inaoka T."/>
            <person name="Hiraga Y."/>
            <person name="Ochi K."/>
        </authorList>
    </citation>
    <scope>NUCLEOTIDE SEQUENCE [LARGE SCALE GENOMIC DNA]</scope>
    <source>
        <strain evidence="1 2">T-3040</strain>
    </source>
</reference>
<gene>
    <name evidence="1" type="ORF">PAT3040_00143</name>
</gene>